<dbReference type="Proteomes" id="UP000095287">
    <property type="component" value="Unplaced"/>
</dbReference>
<evidence type="ECO:0000313" key="3">
    <source>
        <dbReference type="WBParaSite" id="L893_g33241.t1"/>
    </source>
</evidence>
<dbReference type="WBParaSite" id="L893_g33241.t1">
    <property type="protein sequence ID" value="L893_g33241.t1"/>
    <property type="gene ID" value="L893_g33241"/>
</dbReference>
<protein>
    <submittedName>
        <fullName evidence="3">Serine/arginine repetitive matrix protein 2</fullName>
    </submittedName>
</protein>
<sequence>MKVATFGWQEGGERASVFYPVVNQISHGRTVLSKTGLGKEEETSGRRCFAASRTREGAPSREMCGRFVIPTVVTLVDSLSRSTLIVVPTISISYIIPYTQESKKQSTLLVHRANLYSDIKQNSSKPHPRSKIGRTFSTATPDAHGGPRIPGPQKPSRTREPSRSLNLLRVFPVVHRILQSPPRALPSPASRHSAAQEVVDRSVEKPTLPPPPGQQFARSLRSFGKMTNSSSTCPKTTVPPYPPDPQELKSHLTFLTLLTHQSTRRTSMSGPYRKPLERDRRESSVRTYHHPPRREEYRPRGQRTSYEYRRPEGSEPHRRGADRHQRRQRPTHHF</sequence>
<feature type="compositionally biased region" description="Polar residues" evidence="1">
    <location>
        <begin position="256"/>
        <end position="269"/>
    </location>
</feature>
<evidence type="ECO:0000313" key="2">
    <source>
        <dbReference type="Proteomes" id="UP000095287"/>
    </source>
</evidence>
<feature type="compositionally biased region" description="Basic residues" evidence="1">
    <location>
        <begin position="324"/>
        <end position="334"/>
    </location>
</feature>
<feature type="region of interest" description="Disordered" evidence="1">
    <location>
        <begin position="181"/>
        <end position="334"/>
    </location>
</feature>
<organism evidence="2 3">
    <name type="scientific">Steinernema glaseri</name>
    <dbReference type="NCBI Taxonomy" id="37863"/>
    <lineage>
        <taxon>Eukaryota</taxon>
        <taxon>Metazoa</taxon>
        <taxon>Ecdysozoa</taxon>
        <taxon>Nematoda</taxon>
        <taxon>Chromadorea</taxon>
        <taxon>Rhabditida</taxon>
        <taxon>Tylenchina</taxon>
        <taxon>Panagrolaimomorpha</taxon>
        <taxon>Strongyloidoidea</taxon>
        <taxon>Steinernematidae</taxon>
        <taxon>Steinernema</taxon>
    </lineage>
</organism>
<keyword evidence="2" id="KW-1185">Reference proteome</keyword>
<reference evidence="3" key="1">
    <citation type="submission" date="2016-11" db="UniProtKB">
        <authorList>
            <consortium name="WormBaseParasite"/>
        </authorList>
    </citation>
    <scope>IDENTIFICATION</scope>
</reference>
<dbReference type="AlphaFoldDB" id="A0A1I8A620"/>
<proteinExistence type="predicted"/>
<evidence type="ECO:0000256" key="1">
    <source>
        <dbReference type="SAM" id="MobiDB-lite"/>
    </source>
</evidence>
<feature type="compositionally biased region" description="Basic and acidic residues" evidence="1">
    <location>
        <begin position="274"/>
        <end position="284"/>
    </location>
</feature>
<feature type="region of interest" description="Disordered" evidence="1">
    <location>
        <begin position="119"/>
        <end position="163"/>
    </location>
</feature>
<accession>A0A1I8A620</accession>
<feature type="compositionally biased region" description="Low complexity" evidence="1">
    <location>
        <begin position="181"/>
        <end position="195"/>
    </location>
</feature>
<name>A0A1I8A620_9BILA</name>
<feature type="compositionally biased region" description="Basic and acidic residues" evidence="1">
    <location>
        <begin position="306"/>
        <end position="323"/>
    </location>
</feature>